<protein>
    <recommendedName>
        <fullName evidence="4">Peptidase inhibitor family I36</fullName>
    </recommendedName>
</protein>
<proteinExistence type="predicted"/>
<feature type="signal peptide" evidence="1">
    <location>
        <begin position="1"/>
        <end position="28"/>
    </location>
</feature>
<keyword evidence="3" id="KW-1185">Reference proteome</keyword>
<sequence length="143" mass="14899">MHKIGSIPGSAAVTALVAALLLAPTAQAGAGPNCATGYHCGWDIGFDTGKISFFNEDADFRDNRFNTGVIVDNNIKTVSNSTSSDYVSVWFTGPDFTGNWFCVNPGSWVGSLPDDGTPGNGVGLANEASSMTLFAGGPFNFCY</sequence>
<keyword evidence="1" id="KW-0732">Signal</keyword>
<feature type="chain" id="PRO_5047080405" description="Peptidase inhibitor family I36" evidence="1">
    <location>
        <begin position="29"/>
        <end position="143"/>
    </location>
</feature>
<comment type="caution">
    <text evidence="2">The sequence shown here is derived from an EMBL/GenBank/DDBJ whole genome shotgun (WGS) entry which is preliminary data.</text>
</comment>
<reference evidence="2 3" key="1">
    <citation type="journal article" date="2019" name="Int. J. Syst. Evol. Microbiol.">
        <title>The Global Catalogue of Microorganisms (GCM) 10K type strain sequencing project: providing services to taxonomists for standard genome sequencing and annotation.</title>
        <authorList>
            <consortium name="The Broad Institute Genomics Platform"/>
            <consortium name="The Broad Institute Genome Sequencing Center for Infectious Disease"/>
            <person name="Wu L."/>
            <person name="Ma J."/>
        </authorList>
    </citation>
    <scope>NUCLEOTIDE SEQUENCE [LARGE SCALE GENOMIC DNA]</scope>
    <source>
        <strain evidence="2 3">JCM 3380</strain>
    </source>
</reference>
<dbReference type="Proteomes" id="UP001500416">
    <property type="component" value="Unassembled WGS sequence"/>
</dbReference>
<name>A0ABN0UDM7_9PSEU</name>
<accession>A0ABN0UDM7</accession>
<dbReference type="EMBL" id="BAAABU010000015">
    <property type="protein sequence ID" value="GAA0247170.1"/>
    <property type="molecule type" value="Genomic_DNA"/>
</dbReference>
<evidence type="ECO:0000313" key="3">
    <source>
        <dbReference type="Proteomes" id="UP001500416"/>
    </source>
</evidence>
<evidence type="ECO:0008006" key="4">
    <source>
        <dbReference type="Google" id="ProtNLM"/>
    </source>
</evidence>
<evidence type="ECO:0000256" key="1">
    <source>
        <dbReference type="SAM" id="SignalP"/>
    </source>
</evidence>
<gene>
    <name evidence="2" type="ORF">GCM10010492_53490</name>
</gene>
<organism evidence="2 3">
    <name type="scientific">Saccharothrix mutabilis subsp. mutabilis</name>
    <dbReference type="NCBI Taxonomy" id="66855"/>
    <lineage>
        <taxon>Bacteria</taxon>
        <taxon>Bacillati</taxon>
        <taxon>Actinomycetota</taxon>
        <taxon>Actinomycetes</taxon>
        <taxon>Pseudonocardiales</taxon>
        <taxon>Pseudonocardiaceae</taxon>
        <taxon>Saccharothrix</taxon>
    </lineage>
</organism>
<dbReference type="RefSeq" id="WP_343936663.1">
    <property type="nucleotide sequence ID" value="NZ_BAAABU010000015.1"/>
</dbReference>
<evidence type="ECO:0000313" key="2">
    <source>
        <dbReference type="EMBL" id="GAA0247170.1"/>
    </source>
</evidence>